<evidence type="ECO:0000313" key="4">
    <source>
        <dbReference type="RefSeq" id="XP_033578331.1"/>
    </source>
</evidence>
<evidence type="ECO:0000256" key="1">
    <source>
        <dbReference type="SAM" id="MobiDB-lite"/>
    </source>
</evidence>
<feature type="compositionally biased region" description="Basic residues" evidence="1">
    <location>
        <begin position="47"/>
        <end position="56"/>
    </location>
</feature>
<dbReference type="EMBL" id="MU003698">
    <property type="protein sequence ID" value="KAF2811367.1"/>
    <property type="molecule type" value="Genomic_DNA"/>
</dbReference>
<reference evidence="2 4" key="1">
    <citation type="journal article" date="2020" name="Stud. Mycol.">
        <title>101 Dothideomycetes genomes: a test case for predicting lifestyles and emergence of pathogens.</title>
        <authorList>
            <person name="Haridas S."/>
            <person name="Albert R."/>
            <person name="Binder M."/>
            <person name="Bloem J."/>
            <person name="Labutti K."/>
            <person name="Salamov A."/>
            <person name="Andreopoulos B."/>
            <person name="Baker S."/>
            <person name="Barry K."/>
            <person name="Bills G."/>
            <person name="Bluhm B."/>
            <person name="Cannon C."/>
            <person name="Castanera R."/>
            <person name="Culley D."/>
            <person name="Daum C."/>
            <person name="Ezra D."/>
            <person name="Gonzalez J."/>
            <person name="Henrissat B."/>
            <person name="Kuo A."/>
            <person name="Liang C."/>
            <person name="Lipzen A."/>
            <person name="Lutzoni F."/>
            <person name="Magnuson J."/>
            <person name="Mondo S."/>
            <person name="Nolan M."/>
            <person name="Ohm R."/>
            <person name="Pangilinan J."/>
            <person name="Park H.-J."/>
            <person name="Ramirez L."/>
            <person name="Alfaro M."/>
            <person name="Sun H."/>
            <person name="Tritt A."/>
            <person name="Yoshinaga Y."/>
            <person name="Zwiers L.-H."/>
            <person name="Turgeon B."/>
            <person name="Goodwin S."/>
            <person name="Spatafora J."/>
            <person name="Crous P."/>
            <person name="Grigoriev I."/>
        </authorList>
    </citation>
    <scope>NUCLEOTIDE SEQUENCE</scope>
    <source>
        <strain evidence="2 4">CBS 304.34</strain>
    </source>
</reference>
<dbReference type="RefSeq" id="XP_033578331.1">
    <property type="nucleotide sequence ID" value="XM_033727878.1"/>
</dbReference>
<evidence type="ECO:0000313" key="3">
    <source>
        <dbReference type="Proteomes" id="UP000504636"/>
    </source>
</evidence>
<feature type="region of interest" description="Disordered" evidence="1">
    <location>
        <begin position="18"/>
        <end position="112"/>
    </location>
</feature>
<reference evidence="4" key="3">
    <citation type="submission" date="2025-04" db="UniProtKB">
        <authorList>
            <consortium name="RefSeq"/>
        </authorList>
    </citation>
    <scope>IDENTIFICATION</scope>
    <source>
        <strain evidence="4">CBS 304.34</strain>
    </source>
</reference>
<gene>
    <name evidence="2 4" type="ORF">BDZ99DRAFT_569433</name>
</gene>
<feature type="compositionally biased region" description="Basic and acidic residues" evidence="1">
    <location>
        <begin position="94"/>
        <end position="112"/>
    </location>
</feature>
<organism evidence="2">
    <name type="scientific">Mytilinidion resinicola</name>
    <dbReference type="NCBI Taxonomy" id="574789"/>
    <lineage>
        <taxon>Eukaryota</taxon>
        <taxon>Fungi</taxon>
        <taxon>Dikarya</taxon>
        <taxon>Ascomycota</taxon>
        <taxon>Pezizomycotina</taxon>
        <taxon>Dothideomycetes</taxon>
        <taxon>Pleosporomycetidae</taxon>
        <taxon>Mytilinidiales</taxon>
        <taxon>Mytilinidiaceae</taxon>
        <taxon>Mytilinidion</taxon>
    </lineage>
</organism>
<sequence>MAPQRKAAAEAAKALAALNAGRLRPTYGVPQPRQPTPSPPLTPKSLKLIRKARKPRTRETARQKKTRMAKTWARRCANAAARAQQKQQGDEEDDAKKESQIEGRGDRAAFREYTRAKSARILEARTAARRAARAAKANPKKAVGCKAIDQEIKFFHHDFFS</sequence>
<dbReference type="AlphaFoldDB" id="A0A6A6YTX6"/>
<dbReference type="Proteomes" id="UP000504636">
    <property type="component" value="Unplaced"/>
</dbReference>
<accession>A0A6A6YTX6</accession>
<evidence type="ECO:0000313" key="2">
    <source>
        <dbReference type="EMBL" id="KAF2811367.1"/>
    </source>
</evidence>
<protein>
    <submittedName>
        <fullName evidence="2 4">Uncharacterized protein</fullName>
    </submittedName>
</protein>
<dbReference type="GeneID" id="54468771"/>
<keyword evidence="3" id="KW-1185">Reference proteome</keyword>
<proteinExistence type="predicted"/>
<name>A0A6A6YTX6_9PEZI</name>
<feature type="compositionally biased region" description="Pro residues" evidence="1">
    <location>
        <begin position="32"/>
        <end position="42"/>
    </location>
</feature>
<feature type="compositionally biased region" description="Low complexity" evidence="1">
    <location>
        <begin position="74"/>
        <end position="87"/>
    </location>
</feature>
<reference evidence="4" key="2">
    <citation type="submission" date="2020-04" db="EMBL/GenBank/DDBJ databases">
        <authorList>
            <consortium name="NCBI Genome Project"/>
        </authorList>
    </citation>
    <scope>NUCLEOTIDE SEQUENCE</scope>
    <source>
        <strain evidence="4">CBS 304.34</strain>
    </source>
</reference>